<comment type="subcellular location">
    <subcellularLocation>
        <location evidence="2">Cytoplasm</location>
    </subcellularLocation>
    <subcellularLocation>
        <location evidence="1">Nucleus</location>
    </subcellularLocation>
</comment>
<evidence type="ECO:0000256" key="2">
    <source>
        <dbReference type="ARBA" id="ARBA00004496"/>
    </source>
</evidence>
<dbReference type="STRING" id="102285.A0A0R3TK65"/>
<evidence type="ECO:0000256" key="10">
    <source>
        <dbReference type="SAM" id="MobiDB-lite"/>
    </source>
</evidence>
<dbReference type="PANTHER" id="PTHR12786">
    <property type="entry name" value="SPLICING FACTOR SF3A-RELATED"/>
    <property type="match status" value="1"/>
</dbReference>
<proteinExistence type="inferred from homology"/>
<keyword evidence="7" id="KW-0539">Nucleus</keyword>
<evidence type="ECO:0000256" key="3">
    <source>
        <dbReference type="ARBA" id="ARBA00008726"/>
    </source>
</evidence>
<reference evidence="15" key="1">
    <citation type="submission" date="2017-02" db="UniProtKB">
        <authorList>
            <consortium name="WormBaseParasite"/>
        </authorList>
    </citation>
    <scope>IDENTIFICATION</scope>
</reference>
<evidence type="ECO:0000259" key="11">
    <source>
        <dbReference type="Pfam" id="PF13297"/>
    </source>
</evidence>
<dbReference type="GO" id="GO:0005737">
    <property type="term" value="C:cytoplasm"/>
    <property type="evidence" value="ECO:0007669"/>
    <property type="project" value="UniProtKB-SubCell"/>
</dbReference>
<dbReference type="GO" id="GO:0006397">
    <property type="term" value="P:mRNA processing"/>
    <property type="evidence" value="ECO:0007669"/>
    <property type="project" value="UniProtKB-KW"/>
</dbReference>
<name>A0A0R3TK65_RODNA</name>
<dbReference type="Proteomes" id="UP000278807">
    <property type="component" value="Unassembled WGS sequence"/>
</dbReference>
<keyword evidence="8" id="KW-0131">Cell cycle</keyword>
<organism evidence="15">
    <name type="scientific">Rodentolepis nana</name>
    <name type="common">Dwarf tapeworm</name>
    <name type="synonym">Hymenolepis nana</name>
    <dbReference type="NCBI Taxonomy" id="102285"/>
    <lineage>
        <taxon>Eukaryota</taxon>
        <taxon>Metazoa</taxon>
        <taxon>Spiralia</taxon>
        <taxon>Lophotrochozoa</taxon>
        <taxon>Platyhelminthes</taxon>
        <taxon>Cestoda</taxon>
        <taxon>Eucestoda</taxon>
        <taxon>Cyclophyllidea</taxon>
        <taxon>Hymenolepididae</taxon>
        <taxon>Rodentolepis</taxon>
    </lineage>
</organism>
<keyword evidence="6" id="KW-0508">mRNA splicing</keyword>
<dbReference type="AlphaFoldDB" id="A0A0R3TK65"/>
<keyword evidence="4" id="KW-0963">Cytoplasm</keyword>
<evidence type="ECO:0000256" key="5">
    <source>
        <dbReference type="ARBA" id="ARBA00022664"/>
    </source>
</evidence>
<dbReference type="InterPro" id="IPR025086">
    <property type="entry name" value="SDE2/SF3A3_SAP"/>
</dbReference>
<dbReference type="OrthoDB" id="547031at2759"/>
<feature type="domain" description="SDE2-like" evidence="12">
    <location>
        <begin position="59"/>
        <end position="161"/>
    </location>
</feature>
<evidence type="ECO:0000256" key="7">
    <source>
        <dbReference type="ARBA" id="ARBA00023242"/>
    </source>
</evidence>
<keyword evidence="14" id="KW-1185">Reference proteome</keyword>
<feature type="domain" description="SDE2/SF3A3 SAP" evidence="11">
    <location>
        <begin position="268"/>
        <end position="325"/>
    </location>
</feature>
<feature type="compositionally biased region" description="Polar residues" evidence="10">
    <location>
        <begin position="215"/>
        <end position="240"/>
    </location>
</feature>
<evidence type="ECO:0000256" key="6">
    <source>
        <dbReference type="ARBA" id="ARBA00023187"/>
    </source>
</evidence>
<dbReference type="InterPro" id="IPR051421">
    <property type="entry name" value="RNA_Proc_DNA_Dmg_Regulator"/>
</dbReference>
<dbReference type="InterPro" id="IPR053822">
    <property type="entry name" value="SDE2-like_dom"/>
</dbReference>
<evidence type="ECO:0000256" key="9">
    <source>
        <dbReference type="SAM" id="Coils"/>
    </source>
</evidence>
<keyword evidence="9" id="KW-0175">Coiled coil</keyword>
<evidence type="ECO:0000313" key="14">
    <source>
        <dbReference type="Proteomes" id="UP000278807"/>
    </source>
</evidence>
<evidence type="ECO:0000256" key="1">
    <source>
        <dbReference type="ARBA" id="ARBA00004123"/>
    </source>
</evidence>
<evidence type="ECO:0000259" key="12">
    <source>
        <dbReference type="Pfam" id="PF22782"/>
    </source>
</evidence>
<accession>A0A0R3TK65</accession>
<evidence type="ECO:0000256" key="8">
    <source>
        <dbReference type="ARBA" id="ARBA00023306"/>
    </source>
</evidence>
<evidence type="ECO:0000256" key="4">
    <source>
        <dbReference type="ARBA" id="ARBA00022490"/>
    </source>
</evidence>
<keyword evidence="5" id="KW-0507">mRNA processing</keyword>
<feature type="region of interest" description="Disordered" evidence="10">
    <location>
        <begin position="194"/>
        <end position="246"/>
    </location>
</feature>
<dbReference type="GO" id="GO:0005634">
    <property type="term" value="C:nucleus"/>
    <property type="evidence" value="ECO:0007669"/>
    <property type="project" value="UniProtKB-SubCell"/>
</dbReference>
<dbReference type="PANTHER" id="PTHR12786:SF1">
    <property type="entry name" value="SPLICING REGULATOR SDE2"/>
    <property type="match status" value="1"/>
</dbReference>
<evidence type="ECO:0000313" key="13">
    <source>
        <dbReference type="EMBL" id="VDO03392.1"/>
    </source>
</evidence>
<dbReference type="EMBL" id="UZAE01012072">
    <property type="protein sequence ID" value="VDO03392.1"/>
    <property type="molecule type" value="Genomic_DNA"/>
</dbReference>
<sequence length="330" mass="36654">MKVSDIFSKGFLTRNEYLKLCTENVDCYFTANGRLVRNCKDINALEDGVVIRIHPRLRGGKGGFGSMLRAIGNQIEKTNNNDMCRDLSGRRIRDVNAETKLKEWYGNASERERAKLEKVLEKQRRRREALAKGPLHDHKFNDPEFSRRKEHIYAELQDAVEDLLKKIGADSSSAGPSKKRRKLWIETIDGYDLSSSDGDEDGNADSDVLSADSEPISSLSKSPQTDGNETEEPNPTSSKNRSADVRAPTPIAVDVQNASNFAVITDDVLSSVPSASHLESYGLESLKHALSIRGLKCGGTVSERASRLFSVRNLDPANYPFKLLATKPQK</sequence>
<comment type="similarity">
    <text evidence="3">Belongs to the SDE2 family.</text>
</comment>
<protein>
    <submittedName>
        <fullName evidence="15">Replication stress response regulator SDE2</fullName>
    </submittedName>
</protein>
<dbReference type="WBParaSite" id="HNAJ_0000753601-mRNA-1">
    <property type="protein sequence ID" value="HNAJ_0000753601-mRNA-1"/>
    <property type="gene ID" value="HNAJ_0000753601"/>
</dbReference>
<dbReference type="Pfam" id="PF22782">
    <property type="entry name" value="SDE2"/>
    <property type="match status" value="1"/>
</dbReference>
<dbReference type="GO" id="GO:0008380">
    <property type="term" value="P:RNA splicing"/>
    <property type="evidence" value="ECO:0007669"/>
    <property type="project" value="UniProtKB-KW"/>
</dbReference>
<evidence type="ECO:0000313" key="15">
    <source>
        <dbReference type="WBParaSite" id="HNAJ_0000753601-mRNA-1"/>
    </source>
</evidence>
<dbReference type="Pfam" id="PF13297">
    <property type="entry name" value="SDE2_2C"/>
    <property type="match status" value="1"/>
</dbReference>
<reference evidence="13 14" key="2">
    <citation type="submission" date="2018-11" db="EMBL/GenBank/DDBJ databases">
        <authorList>
            <consortium name="Pathogen Informatics"/>
        </authorList>
    </citation>
    <scope>NUCLEOTIDE SEQUENCE [LARGE SCALE GENOMIC DNA]</scope>
</reference>
<feature type="coiled-coil region" evidence="9">
    <location>
        <begin position="106"/>
        <end position="133"/>
    </location>
</feature>
<gene>
    <name evidence="13" type="ORF">HNAJ_LOCUS7532</name>
</gene>